<comment type="caution">
    <text evidence="3">The sequence shown here is derived from an EMBL/GenBank/DDBJ whole genome shotgun (WGS) entry which is preliminary data.</text>
</comment>
<feature type="compositionally biased region" description="Basic and acidic residues" evidence="2">
    <location>
        <begin position="277"/>
        <end position="344"/>
    </location>
</feature>
<feature type="region of interest" description="Disordered" evidence="2">
    <location>
        <begin position="277"/>
        <end position="466"/>
    </location>
</feature>
<gene>
    <name evidence="3" type="ORF">AKAME5_002689800</name>
</gene>
<feature type="compositionally biased region" description="Acidic residues" evidence="2">
    <location>
        <begin position="386"/>
        <end position="397"/>
    </location>
</feature>
<keyword evidence="1" id="KW-0175">Coiled coil</keyword>
<evidence type="ECO:0000256" key="2">
    <source>
        <dbReference type="SAM" id="MobiDB-lite"/>
    </source>
</evidence>
<reference evidence="3" key="1">
    <citation type="submission" date="2022-08" db="EMBL/GenBank/DDBJ databases">
        <title>Genome sequencing of akame (Lates japonicus).</title>
        <authorList>
            <person name="Hashiguchi Y."/>
            <person name="Takahashi H."/>
        </authorList>
    </citation>
    <scope>NUCLEOTIDE SEQUENCE</scope>
    <source>
        <strain evidence="3">Kochi</strain>
    </source>
</reference>
<organism evidence="3 4">
    <name type="scientific">Lates japonicus</name>
    <name type="common">Japanese lates</name>
    <dbReference type="NCBI Taxonomy" id="270547"/>
    <lineage>
        <taxon>Eukaryota</taxon>
        <taxon>Metazoa</taxon>
        <taxon>Chordata</taxon>
        <taxon>Craniata</taxon>
        <taxon>Vertebrata</taxon>
        <taxon>Euteleostomi</taxon>
        <taxon>Actinopterygii</taxon>
        <taxon>Neopterygii</taxon>
        <taxon>Teleostei</taxon>
        <taxon>Neoteleostei</taxon>
        <taxon>Acanthomorphata</taxon>
        <taxon>Carangaria</taxon>
        <taxon>Carangaria incertae sedis</taxon>
        <taxon>Centropomidae</taxon>
        <taxon>Lates</taxon>
    </lineage>
</organism>
<feature type="region of interest" description="Disordered" evidence="2">
    <location>
        <begin position="1"/>
        <end position="37"/>
    </location>
</feature>
<keyword evidence="4" id="KW-1185">Reference proteome</keyword>
<protein>
    <submittedName>
        <fullName evidence="3">Stress response protein NST1</fullName>
    </submittedName>
</protein>
<evidence type="ECO:0000313" key="3">
    <source>
        <dbReference type="EMBL" id="GLD75564.1"/>
    </source>
</evidence>
<feature type="coiled-coil region" evidence="1">
    <location>
        <begin position="104"/>
        <end position="148"/>
    </location>
</feature>
<proteinExistence type="predicted"/>
<feature type="compositionally biased region" description="Basic and acidic residues" evidence="2">
    <location>
        <begin position="398"/>
        <end position="450"/>
    </location>
</feature>
<sequence>MAARNNTQRRVRFNDDAPQGRQNYNGRGAHPQTNSEVSRMRNALQTSEEEKTYLRRQLDHMTNERVSFCHRVHNNKLRINRLEGLLEIRDRQFKEEYARCYETIAKKETEISHLKQLLQTMEEECKVAQDLKEQLYQRGNELLELQQEKEDLSERLCSEETWQRKFNTLITELAEREEIWKMKEKQMEEEKKELQKEKKKLEEEKKELQKENEELQRQNKKLEDEKKQLEEHRNKLEEEKKELGEEKKKVDEERKTLDEDRRQLGVEKKLLEKEKKELEEEKQKLDEERKQLEGEKKQLEKEKKELGEEKQKLDEERKQLEGEKKQLEKEKELKEEKKQQEELCLKTQKKRSFWSGKKNVRTMTEKTEVKKKNNKSDEKNMVIEEKQDEESTDEQDDKEMTKKQKEDKAEQKKKEKEEKEAKKDKGKLEKTERKKGVWSWFRKENKRDSNSEVEEAACCSAQAGQQ</sequence>
<feature type="compositionally biased region" description="Basic and acidic residues" evidence="2">
    <location>
        <begin position="363"/>
        <end position="385"/>
    </location>
</feature>
<accession>A0AAD3NP95</accession>
<evidence type="ECO:0000256" key="1">
    <source>
        <dbReference type="SAM" id="Coils"/>
    </source>
</evidence>
<dbReference type="AlphaFoldDB" id="A0AAD3NP95"/>
<name>A0AAD3NP95_LATJO</name>
<dbReference type="Proteomes" id="UP001279410">
    <property type="component" value="Unassembled WGS sequence"/>
</dbReference>
<feature type="compositionally biased region" description="Polar residues" evidence="2">
    <location>
        <begin position="20"/>
        <end position="37"/>
    </location>
</feature>
<feature type="region of interest" description="Disordered" evidence="2">
    <location>
        <begin position="202"/>
        <end position="258"/>
    </location>
</feature>
<dbReference type="EMBL" id="BRZM01003084">
    <property type="protein sequence ID" value="GLD75564.1"/>
    <property type="molecule type" value="Genomic_DNA"/>
</dbReference>
<evidence type="ECO:0000313" key="4">
    <source>
        <dbReference type="Proteomes" id="UP001279410"/>
    </source>
</evidence>